<proteinExistence type="inferred from homology"/>
<keyword evidence="3" id="KW-0285">Flavoprotein</keyword>
<dbReference type="InterPro" id="IPR006094">
    <property type="entry name" value="Oxid_FAD_bind_N"/>
</dbReference>
<evidence type="ECO:0000256" key="5">
    <source>
        <dbReference type="ARBA" id="ARBA00023002"/>
    </source>
</evidence>
<dbReference type="Proteomes" id="UP001324427">
    <property type="component" value="Unassembled WGS sequence"/>
</dbReference>
<dbReference type="InterPro" id="IPR050416">
    <property type="entry name" value="FAD-linked_Oxidoreductase"/>
</dbReference>
<dbReference type="GO" id="GO:0071949">
    <property type="term" value="F:FAD binding"/>
    <property type="evidence" value="ECO:0007669"/>
    <property type="project" value="InterPro"/>
</dbReference>
<dbReference type="PROSITE" id="PS51387">
    <property type="entry name" value="FAD_PCMH"/>
    <property type="match status" value="1"/>
</dbReference>
<dbReference type="SUPFAM" id="SSF56176">
    <property type="entry name" value="FAD-binding/transporter-associated domain-like"/>
    <property type="match status" value="1"/>
</dbReference>
<dbReference type="PANTHER" id="PTHR42973">
    <property type="entry name" value="BINDING OXIDOREDUCTASE, PUTATIVE (AFU_ORTHOLOGUE AFUA_1G17690)-RELATED"/>
    <property type="match status" value="1"/>
</dbReference>
<evidence type="ECO:0000313" key="8">
    <source>
        <dbReference type="Proteomes" id="UP001324427"/>
    </source>
</evidence>
<protein>
    <recommendedName>
        <fullName evidence="6">FAD-binding PCMH-type domain-containing protein</fullName>
    </recommendedName>
</protein>
<evidence type="ECO:0000256" key="4">
    <source>
        <dbReference type="ARBA" id="ARBA00022827"/>
    </source>
</evidence>
<accession>A0AAV9JAU7</accession>
<evidence type="ECO:0000256" key="1">
    <source>
        <dbReference type="ARBA" id="ARBA00001974"/>
    </source>
</evidence>
<dbReference type="InterPro" id="IPR016167">
    <property type="entry name" value="FAD-bd_PCMH_sub1"/>
</dbReference>
<keyword evidence="5" id="KW-0560">Oxidoreductase</keyword>
<dbReference type="Gene3D" id="3.40.462.20">
    <property type="match status" value="1"/>
</dbReference>
<keyword evidence="8" id="KW-1185">Reference proteome</keyword>
<dbReference type="Gene3D" id="3.30.465.10">
    <property type="match status" value="1"/>
</dbReference>
<dbReference type="Pfam" id="PF08031">
    <property type="entry name" value="BBE"/>
    <property type="match status" value="1"/>
</dbReference>
<dbReference type="InterPro" id="IPR016169">
    <property type="entry name" value="FAD-bd_PCMH_sub2"/>
</dbReference>
<dbReference type="InterPro" id="IPR012951">
    <property type="entry name" value="BBE"/>
</dbReference>
<dbReference type="Pfam" id="PF01565">
    <property type="entry name" value="FAD_binding_4"/>
    <property type="match status" value="1"/>
</dbReference>
<feature type="domain" description="FAD-binding PCMH-type" evidence="6">
    <location>
        <begin position="42"/>
        <end position="211"/>
    </location>
</feature>
<dbReference type="AlphaFoldDB" id="A0AAV9JAU7"/>
<comment type="similarity">
    <text evidence="2">Belongs to the oxygen-dependent FAD-linked oxidoreductase family.</text>
</comment>
<dbReference type="GO" id="GO:0016491">
    <property type="term" value="F:oxidoreductase activity"/>
    <property type="evidence" value="ECO:0007669"/>
    <property type="project" value="UniProtKB-KW"/>
</dbReference>
<evidence type="ECO:0000313" key="7">
    <source>
        <dbReference type="EMBL" id="KAK4542020.1"/>
    </source>
</evidence>
<dbReference type="EMBL" id="JAVFHQ010000046">
    <property type="protein sequence ID" value="KAK4542020.1"/>
    <property type="molecule type" value="Genomic_DNA"/>
</dbReference>
<dbReference type="Gene3D" id="3.30.43.10">
    <property type="entry name" value="Uridine Diphospho-n-acetylenolpyruvylglucosamine Reductase, domain 2"/>
    <property type="match status" value="1"/>
</dbReference>
<dbReference type="InterPro" id="IPR016166">
    <property type="entry name" value="FAD-bd_PCMH"/>
</dbReference>
<dbReference type="PANTHER" id="PTHR42973:SF39">
    <property type="entry name" value="FAD-BINDING PCMH-TYPE DOMAIN-CONTAINING PROTEIN"/>
    <property type="match status" value="1"/>
</dbReference>
<evidence type="ECO:0000259" key="6">
    <source>
        <dbReference type="PROSITE" id="PS51387"/>
    </source>
</evidence>
<sequence>MAVSDQQQHQLHELRALLSPEELFEPGQAGYKEQSAPWSKAAELHPKLVVQPASLPSLQQVVRFLYASTTLDFAVRNTGTGSVSARDVILSTHGFKDFAFDKAAEIVTLGAGFAWGEIDALMEERAPGYAVVGARCPWVGVTGSTLVGGLSWLSSEFGLISDPQNLLDMQVVLADGRALWASAEPDLLWALRGGGGNFGVVTSLKLRARPYPTTAIFSGVLALPHSSLAACSAGLAAMARRTPSDPRVALMLVNQGPGLGFADQVGARPGIGIMMFDARGAAHARGPAAFQWAFELPGAQELAVGEMSLRQVHAVSETFRDYEGRNLFWLCAPLLAELDAGTLVRAWEWYAESVEAFAGFGVGSTVVLEVMQEGAYTSSGSRAATAWPHGELNGKTGRRHVMQLVLGCRPEGAPKDVRELAMQRFRKAGEQIAGGPGKETGEYHVGFLHDWMDVGAIYAENYGRLRGVKGHYDPDNRFDKSVDLVGREG</sequence>
<evidence type="ECO:0000256" key="3">
    <source>
        <dbReference type="ARBA" id="ARBA00022630"/>
    </source>
</evidence>
<comment type="cofactor">
    <cofactor evidence="1">
        <name>FAD</name>
        <dbReference type="ChEBI" id="CHEBI:57692"/>
    </cofactor>
</comment>
<dbReference type="InterPro" id="IPR036318">
    <property type="entry name" value="FAD-bd_PCMH-like_sf"/>
</dbReference>
<evidence type="ECO:0000256" key="2">
    <source>
        <dbReference type="ARBA" id="ARBA00005466"/>
    </source>
</evidence>
<organism evidence="7 8">
    <name type="scientific">Oleoguttula mirabilis</name>
    <dbReference type="NCBI Taxonomy" id="1507867"/>
    <lineage>
        <taxon>Eukaryota</taxon>
        <taxon>Fungi</taxon>
        <taxon>Dikarya</taxon>
        <taxon>Ascomycota</taxon>
        <taxon>Pezizomycotina</taxon>
        <taxon>Dothideomycetes</taxon>
        <taxon>Dothideomycetidae</taxon>
        <taxon>Mycosphaerellales</taxon>
        <taxon>Teratosphaeriaceae</taxon>
        <taxon>Oleoguttula</taxon>
    </lineage>
</organism>
<reference evidence="7 8" key="1">
    <citation type="submission" date="2021-11" db="EMBL/GenBank/DDBJ databases">
        <title>Black yeast isolated from Biological Soil Crust.</title>
        <authorList>
            <person name="Kurbessoian T."/>
        </authorList>
    </citation>
    <scope>NUCLEOTIDE SEQUENCE [LARGE SCALE GENOMIC DNA]</scope>
    <source>
        <strain evidence="7 8">CCFEE 5522</strain>
    </source>
</reference>
<gene>
    <name evidence="7" type="ORF">LTR36_007220</name>
</gene>
<comment type="caution">
    <text evidence="7">The sequence shown here is derived from an EMBL/GenBank/DDBJ whole genome shotgun (WGS) entry which is preliminary data.</text>
</comment>
<keyword evidence="4" id="KW-0274">FAD</keyword>
<name>A0AAV9JAU7_9PEZI</name>